<accession>A0AAE9HTX6</accession>
<evidence type="ECO:0000313" key="1">
    <source>
        <dbReference type="EMBL" id="URD68127.1"/>
    </source>
</evidence>
<gene>
    <name evidence="1" type="ORF">LNQ82_02890</name>
</gene>
<organism evidence="1 2">
    <name type="scientific">Conchiformibius steedae DSM 2580</name>
    <dbReference type="NCBI Taxonomy" id="1121352"/>
    <lineage>
        <taxon>Bacteria</taxon>
        <taxon>Pseudomonadati</taxon>
        <taxon>Pseudomonadota</taxon>
        <taxon>Betaproteobacteria</taxon>
        <taxon>Neisseriales</taxon>
        <taxon>Neisseriaceae</taxon>
        <taxon>Conchiformibius</taxon>
    </lineage>
</organism>
<dbReference type="RefSeq" id="WP_027022615.1">
    <property type="nucleotide sequence ID" value="NZ_CP097501.1"/>
</dbReference>
<protein>
    <submittedName>
        <fullName evidence="1">Uncharacterized protein</fullName>
    </submittedName>
</protein>
<dbReference type="AlphaFoldDB" id="A0AAE9HTX6"/>
<sequence length="59" mass="6663">MKHTLYAALAAAVAKFKHAFTELPQPQAVRQPTFYGKAHRFSGVAAARRAAKKRRARRR</sequence>
<dbReference type="Proteomes" id="UP001056819">
    <property type="component" value="Chromosome"/>
</dbReference>
<dbReference type="EMBL" id="CP097501">
    <property type="protein sequence ID" value="URD68127.1"/>
    <property type="molecule type" value="Genomic_DNA"/>
</dbReference>
<evidence type="ECO:0000313" key="2">
    <source>
        <dbReference type="Proteomes" id="UP001056819"/>
    </source>
</evidence>
<reference evidence="1" key="1">
    <citation type="submission" date="2022-05" db="EMBL/GenBank/DDBJ databases">
        <title>Alysiella filiformis genome sequencing.</title>
        <authorList>
            <person name="Viehboeck T."/>
        </authorList>
    </citation>
    <scope>NUCLEOTIDE SEQUENCE</scope>
    <source>
        <strain evidence="1">DSM 2580</strain>
    </source>
</reference>
<name>A0AAE9HTX6_9NEIS</name>
<proteinExistence type="predicted"/>